<evidence type="ECO:0000313" key="2">
    <source>
        <dbReference type="Proteomes" id="UP000830583"/>
    </source>
</evidence>
<dbReference type="EMBL" id="CP096205">
    <property type="protein sequence ID" value="UPQ78601.1"/>
    <property type="molecule type" value="Genomic_DNA"/>
</dbReference>
<sequence length="183" mass="21604">MKKIILIYIIFLFSSCKINGSFQGLYSYYHKTIKENPNLVTKYNSETDCDLAIENKVISINHINLKKCLNQHSKALIYIWKPKCKSEFCYALNIIQDRCLKNNIVLYVVAEYYDSKLMSIDYNLKRSIYGIDVEYYNTNLTEKYLPLFINGLTTNESKIDNFIFFEDGKFKESFQKINKIDNL</sequence>
<reference evidence="1" key="1">
    <citation type="submission" date="2022-04" db="EMBL/GenBank/DDBJ databases">
        <title>Consumption of N2O by Flavobacterium azooxidireducens sp. nov. isolated from Decomposing Leaf Litter of Phragmites australis (Cav.).</title>
        <authorList>
            <person name="Behrendt U."/>
            <person name="Spanner T."/>
            <person name="Augustin J."/>
            <person name="Horn M.A."/>
            <person name="Kolb S."/>
            <person name="Ulrich A."/>
        </authorList>
    </citation>
    <scope>NUCLEOTIDE SEQUENCE</scope>
    <source>
        <strain evidence="1">IGB 4-14</strain>
    </source>
</reference>
<keyword evidence="2" id="KW-1185">Reference proteome</keyword>
<organism evidence="1 2">
    <name type="scientific">Flavobacterium azooxidireducens</name>
    <dbReference type="NCBI Taxonomy" id="1871076"/>
    <lineage>
        <taxon>Bacteria</taxon>
        <taxon>Pseudomonadati</taxon>
        <taxon>Bacteroidota</taxon>
        <taxon>Flavobacteriia</taxon>
        <taxon>Flavobacteriales</taxon>
        <taxon>Flavobacteriaceae</taxon>
        <taxon>Flavobacterium</taxon>
    </lineage>
</organism>
<name>A0ABY4KCT6_9FLAO</name>
<gene>
    <name evidence="1" type="ORF">M0M57_13345</name>
</gene>
<proteinExistence type="predicted"/>
<protein>
    <recommendedName>
        <fullName evidence="3">Thioredoxin domain-containing protein</fullName>
    </recommendedName>
</protein>
<accession>A0ABY4KCT6</accession>
<dbReference type="PROSITE" id="PS51257">
    <property type="entry name" value="PROKAR_LIPOPROTEIN"/>
    <property type="match status" value="1"/>
</dbReference>
<dbReference type="Proteomes" id="UP000830583">
    <property type="component" value="Chromosome"/>
</dbReference>
<evidence type="ECO:0008006" key="3">
    <source>
        <dbReference type="Google" id="ProtNLM"/>
    </source>
</evidence>
<dbReference type="RefSeq" id="WP_248433528.1">
    <property type="nucleotide sequence ID" value="NZ_CP096205.1"/>
</dbReference>
<evidence type="ECO:0000313" key="1">
    <source>
        <dbReference type="EMBL" id="UPQ78601.1"/>
    </source>
</evidence>